<dbReference type="Gene3D" id="3.40.50.1980">
    <property type="entry name" value="Nitrogenase molybdenum iron protein domain"/>
    <property type="match status" value="2"/>
</dbReference>
<keyword evidence="4 6" id="KW-0732">Signal</keyword>
<dbReference type="SUPFAM" id="SSF53807">
    <property type="entry name" value="Helical backbone' metal receptor"/>
    <property type="match status" value="1"/>
</dbReference>
<feature type="signal peptide" evidence="6">
    <location>
        <begin position="1"/>
        <end position="20"/>
    </location>
</feature>
<dbReference type="InterPro" id="IPR006127">
    <property type="entry name" value="ZnuA-like"/>
</dbReference>
<accession>A0A8B0SP23</accession>
<evidence type="ECO:0000256" key="3">
    <source>
        <dbReference type="ARBA" id="ARBA00022448"/>
    </source>
</evidence>
<feature type="chain" id="PRO_5033000248" description="High-affinity zinc uptake system protein ZnuA" evidence="6">
    <location>
        <begin position="21"/>
        <end position="304"/>
    </location>
</feature>
<dbReference type="Pfam" id="PF01297">
    <property type="entry name" value="ZnuA"/>
    <property type="match status" value="1"/>
</dbReference>
<keyword evidence="5" id="KW-0406">Ion transport</keyword>
<keyword evidence="5" id="KW-0862">Zinc</keyword>
<reference evidence="7 9" key="1">
    <citation type="submission" date="2021-03" db="EMBL/GenBank/DDBJ databases">
        <title>Draft genome and methylome analysis of Thiotrix fructosivoruns ATCC 49748.</title>
        <authorList>
            <person name="Fomenkov A."/>
            <person name="Grabovich M.Y."/>
            <person name="Roberts R.J."/>
        </authorList>
    </citation>
    <scope>NUCLEOTIDE SEQUENCE [LARGE SCALE GENOMIC DNA]</scope>
    <source>
        <strain evidence="7 9">ATCC 49748</strain>
    </source>
</reference>
<keyword evidence="3" id="KW-0813">Transport</keyword>
<keyword evidence="5" id="KW-0864">Zinc transport</keyword>
<evidence type="ECO:0000256" key="5">
    <source>
        <dbReference type="ARBA" id="ARBA00022906"/>
    </source>
</evidence>
<dbReference type="GO" id="GO:0046872">
    <property type="term" value="F:metal ion binding"/>
    <property type="evidence" value="ECO:0007669"/>
    <property type="project" value="InterPro"/>
</dbReference>
<name>A0A8B0SP23_9GAMM</name>
<keyword evidence="9" id="KW-1185">Reference proteome</keyword>
<sequence length="304" mass="33180">MFRILTIFLVACLAVLSACQPDPTSKPLVVSTIKPLHALVYAIAGGANSPLELRQLLPDGASPHHYALKPSDMRTLNSAAVVLRIGSGLETFLDKPLANLQAQQRVLTLADATGIQHLHARASHGAAMTGHDAHSEDLHVWLNPDNAIAMSRAIATALGEADPGHQADYALNADKLIQRIHETDLSIRQQLAPLSNKPYLSFHDAWQHFDTHYGLNFAGAVTLDVSRLPGAKHVQDIRKIVEEKQAVCLFQEPQFSPTLVKTLVEGSDIRIGELDPLGMGLPLDDNTYITLLRQAAERFQQCLQ</sequence>
<dbReference type="GO" id="GO:0006829">
    <property type="term" value="P:zinc ion transport"/>
    <property type="evidence" value="ECO:0007669"/>
    <property type="project" value="UniProtKB-KW"/>
</dbReference>
<evidence type="ECO:0000256" key="6">
    <source>
        <dbReference type="SAM" id="SignalP"/>
    </source>
</evidence>
<evidence type="ECO:0000313" key="9">
    <source>
        <dbReference type="Proteomes" id="UP000664466"/>
    </source>
</evidence>
<dbReference type="AlphaFoldDB" id="A0A8B0SP23"/>
<proteinExistence type="inferred from homology"/>
<evidence type="ECO:0000256" key="1">
    <source>
        <dbReference type="ARBA" id="ARBA00011028"/>
    </source>
</evidence>
<dbReference type="RefSeq" id="WP_207250861.1">
    <property type="nucleotide sequence ID" value="NZ_JAFMPM010000006.1"/>
</dbReference>
<protein>
    <recommendedName>
        <fullName evidence="2">High-affinity zinc uptake system protein ZnuA</fullName>
    </recommendedName>
</protein>
<evidence type="ECO:0000313" key="7">
    <source>
        <dbReference type="EMBL" id="MBO0613133.1"/>
    </source>
</evidence>
<dbReference type="PROSITE" id="PS51257">
    <property type="entry name" value="PROKAR_LIPOPROTEIN"/>
    <property type="match status" value="1"/>
</dbReference>
<dbReference type="PANTHER" id="PTHR42953">
    <property type="entry name" value="HIGH-AFFINITY ZINC UPTAKE SYSTEM PROTEIN ZNUA-RELATED"/>
    <property type="match status" value="1"/>
</dbReference>
<gene>
    <name evidence="8" type="ORF">J1836_003455</name>
    <name evidence="7" type="ORF">J1836_09370</name>
</gene>
<comment type="similarity">
    <text evidence="1">Belongs to the bacterial solute-binding protein 9 family.</text>
</comment>
<dbReference type="EMBL" id="CP072748">
    <property type="protein sequence ID" value="QTX11427.1"/>
    <property type="molecule type" value="Genomic_DNA"/>
</dbReference>
<evidence type="ECO:0000256" key="2">
    <source>
        <dbReference type="ARBA" id="ARBA00015915"/>
    </source>
</evidence>
<organism evidence="8">
    <name type="scientific">Thiothrix fructosivorans</name>
    <dbReference type="NCBI Taxonomy" id="111770"/>
    <lineage>
        <taxon>Bacteria</taxon>
        <taxon>Pseudomonadati</taxon>
        <taxon>Pseudomonadota</taxon>
        <taxon>Gammaproteobacteria</taxon>
        <taxon>Thiotrichales</taxon>
        <taxon>Thiotrichaceae</taxon>
        <taxon>Thiothrix</taxon>
    </lineage>
</organism>
<dbReference type="InterPro" id="IPR050492">
    <property type="entry name" value="Bact_metal-bind_prot9"/>
</dbReference>
<dbReference type="PANTHER" id="PTHR42953:SF3">
    <property type="entry name" value="HIGH-AFFINITY ZINC UPTAKE SYSTEM PROTEIN ZNUA"/>
    <property type="match status" value="1"/>
</dbReference>
<dbReference type="Proteomes" id="UP000664466">
    <property type="component" value="Unassembled WGS sequence"/>
</dbReference>
<evidence type="ECO:0000313" key="8">
    <source>
        <dbReference type="EMBL" id="QTX11427.1"/>
    </source>
</evidence>
<dbReference type="EMBL" id="JAFMPM010000006">
    <property type="protein sequence ID" value="MBO0613133.1"/>
    <property type="molecule type" value="Genomic_DNA"/>
</dbReference>
<reference evidence="8" key="2">
    <citation type="submission" date="2021-04" db="EMBL/GenBank/DDBJ databases">
        <title>Complete Genome and methylome analysis of Thiothrix fructosivorans ATCC 49748.</title>
        <authorList>
            <person name="Fomenkov A."/>
            <person name="Sun L."/>
            <person name="Vincze T."/>
            <person name="Grabovich M.Y."/>
            <person name="Roberts R.J."/>
        </authorList>
    </citation>
    <scope>NUCLEOTIDE SEQUENCE</scope>
    <source>
        <strain evidence="8">ATCC 49748</strain>
    </source>
</reference>
<evidence type="ECO:0000256" key="4">
    <source>
        <dbReference type="ARBA" id="ARBA00022729"/>
    </source>
</evidence>